<evidence type="ECO:0000313" key="4">
    <source>
        <dbReference type="Proteomes" id="UP001152759"/>
    </source>
</evidence>
<sequence length="768" mass="86774">MKPKHTRYQISWSLDPALYWAVADTASVHNARCSLCNTSISLSNMGKQALLSHAKGKRHVSAVSAQTLSNSLSNYCKPVSYSTKETVRDSSTGSGETSSVSVTSKEASSVSVPSNNTSSIGPMNLYVSKELVAKAEILTCLNVVKNHVSYRSAGSIVSLDPIKYPDSNIAKQIHLQRTKISYSIVYGLASYFHHNLLKTLQKCSEFTIGFDESLNKVAQKGQMDVNVIYWCADTNEVKTSYYSSAFLQGAKAIDLLEGLISVIESLNLEKVMSVSMDGPNVNIKFLKDFENLILEKNPLAKMLLFIGTCGLHVLNNSFKVGIKATNWKLTSYFSNSYYLFKDKPTRKGLYTQYSGSEIFPKKHCSVRWLENTEVASTAILTLPHIRAFIKGVENDKNEPDSDSYKSVKQFVKDPLLKPKLCFFLSYSSEFKEFLTRFQSDWPLAPFLYRHLHRLLQELLMKFVKPSVIKEADSITKIDLKKQENLLAANKIILSPSTKRALAEIRANNSVKDNDILLFREECKKALVASCTKIVEKSPLKFRLTRGISFLDPTVCKSISSRDHRFNTCIDEFMDKKRISPLLADTLTREFGRLCSFPRYEELISSFKGEGKERLDHFWIKKMIGTYDKCNPSSKLKDLSAFFKSILILGHGNAALERGFSVNKECLIENLTEKSLVGLRQVYDAVKCEDLTSFDINKTMIMYHKNSSSEYLKALKNQKNLVDSQIQNSLQSKKRKAEIEKLSSEKRGRIEELNALEEKLQILKSKQLD</sequence>
<feature type="compositionally biased region" description="Low complexity" evidence="2">
    <location>
        <begin position="90"/>
        <end position="115"/>
    </location>
</feature>
<dbReference type="AlphaFoldDB" id="A0A9P0C5G3"/>
<dbReference type="PANTHER" id="PTHR37162:SF11">
    <property type="match status" value="1"/>
</dbReference>
<keyword evidence="1" id="KW-0175">Coiled coil</keyword>
<protein>
    <submittedName>
        <fullName evidence="3">Uncharacterized protein</fullName>
    </submittedName>
</protein>
<organism evidence="3 4">
    <name type="scientific">Bemisia tabaci</name>
    <name type="common">Sweetpotato whitefly</name>
    <name type="synonym">Aleurodes tabaci</name>
    <dbReference type="NCBI Taxonomy" id="7038"/>
    <lineage>
        <taxon>Eukaryota</taxon>
        <taxon>Metazoa</taxon>
        <taxon>Ecdysozoa</taxon>
        <taxon>Arthropoda</taxon>
        <taxon>Hexapoda</taxon>
        <taxon>Insecta</taxon>
        <taxon>Pterygota</taxon>
        <taxon>Neoptera</taxon>
        <taxon>Paraneoptera</taxon>
        <taxon>Hemiptera</taxon>
        <taxon>Sternorrhyncha</taxon>
        <taxon>Aleyrodoidea</taxon>
        <taxon>Aleyrodidae</taxon>
        <taxon>Aleyrodinae</taxon>
        <taxon>Bemisia</taxon>
    </lineage>
</organism>
<proteinExistence type="predicted"/>
<accession>A0A9P0C5G3</accession>
<name>A0A9P0C5G3_BEMTA</name>
<gene>
    <name evidence="3" type="ORF">BEMITA_LOCUS1051</name>
</gene>
<evidence type="ECO:0000256" key="2">
    <source>
        <dbReference type="SAM" id="MobiDB-lite"/>
    </source>
</evidence>
<feature type="coiled-coil region" evidence="1">
    <location>
        <begin position="738"/>
        <end position="765"/>
    </location>
</feature>
<reference evidence="3" key="1">
    <citation type="submission" date="2021-12" db="EMBL/GenBank/DDBJ databases">
        <authorList>
            <person name="King R."/>
        </authorList>
    </citation>
    <scope>NUCLEOTIDE SEQUENCE</scope>
</reference>
<dbReference type="Proteomes" id="UP001152759">
    <property type="component" value="Chromosome 1"/>
</dbReference>
<feature type="region of interest" description="Disordered" evidence="2">
    <location>
        <begin position="86"/>
        <end position="115"/>
    </location>
</feature>
<dbReference type="PANTHER" id="PTHR37162">
    <property type="entry name" value="HAT FAMILY DIMERISATION DOMAINCONTAINING PROTEIN-RELATED"/>
    <property type="match status" value="1"/>
</dbReference>
<evidence type="ECO:0000313" key="3">
    <source>
        <dbReference type="EMBL" id="CAH0753747.1"/>
    </source>
</evidence>
<evidence type="ECO:0000256" key="1">
    <source>
        <dbReference type="SAM" id="Coils"/>
    </source>
</evidence>
<dbReference type="EMBL" id="OU963862">
    <property type="protein sequence ID" value="CAH0753747.1"/>
    <property type="molecule type" value="Genomic_DNA"/>
</dbReference>
<keyword evidence="4" id="KW-1185">Reference proteome</keyword>